<dbReference type="SUPFAM" id="SSF53720">
    <property type="entry name" value="ALDH-like"/>
    <property type="match status" value="1"/>
</dbReference>
<dbReference type="GO" id="GO:0036243">
    <property type="term" value="F:succinate-semialdehyde dehydrogenase (NADP+) activity"/>
    <property type="evidence" value="ECO:0007669"/>
    <property type="project" value="UniProtKB-EC"/>
</dbReference>
<protein>
    <submittedName>
        <fullName evidence="5">Succinate-semialdehyde dehydrogenase/glutarate-semialdehyde dehydrogenase</fullName>
        <ecNumber evidence="5">1.2.1.16</ecNumber>
        <ecNumber evidence="5">1.2.1.20</ecNumber>
        <ecNumber evidence="5">1.2.1.79</ecNumber>
    </submittedName>
</protein>
<dbReference type="Gene3D" id="3.40.309.10">
    <property type="entry name" value="Aldehyde Dehydrogenase, Chain A, domain 2"/>
    <property type="match status" value="1"/>
</dbReference>
<dbReference type="EMBL" id="JAUSSY010000005">
    <property type="protein sequence ID" value="MDQ0118514.1"/>
    <property type="molecule type" value="Genomic_DNA"/>
</dbReference>
<feature type="domain" description="Aldehyde dehydrogenase" evidence="4">
    <location>
        <begin position="36"/>
        <end position="487"/>
    </location>
</feature>
<evidence type="ECO:0000313" key="6">
    <source>
        <dbReference type="Proteomes" id="UP001226389"/>
    </source>
</evidence>
<dbReference type="InterPro" id="IPR016163">
    <property type="entry name" value="Ald_DH_C"/>
</dbReference>
<feature type="active site" evidence="2">
    <location>
        <position position="262"/>
    </location>
</feature>
<evidence type="ECO:0000259" key="4">
    <source>
        <dbReference type="Pfam" id="PF00171"/>
    </source>
</evidence>
<proteinExistence type="inferred from homology"/>
<comment type="caution">
    <text evidence="5">The sequence shown here is derived from an EMBL/GenBank/DDBJ whole genome shotgun (WGS) entry which is preliminary data.</text>
</comment>
<sequence>MAKARPAGTVTGRGRELAAELAGLVASSGPGRPAQASHAPFDGSVVGEVPVCTPDDVHAAVETARMAQRQWAAQPIAERRAVIRRFLALLLDREQDVLDLVQAESGKSRLSAFEEFADVVLTASYYERTADRYLRPRRRKGAAPVLTRTTEYRIPKGVVGVISPWNYPLTLAVSDAIPALLAGNGIVLKPDSQTPFTALLMLRLLREAGLPADLFRIVTGPGTEIGPALIGRVDFLMFTGSSRTGKTVARQCAERLIGFSAELGGKNPMLVLADADAGKAAAGAVHACFSNSGQLCVSIERIYVHADLYDRFLAAFTAKVKGIRMGSGPDWDIGMGSLISTAQVERVDRHVQDALAKGAQLLAGGRRRPDLGPLFYEPTVLAGVTDDMLVAREETFGPVVAVYRAADDDAAVALANDSDFGLNASVWSASRGEAVARRLQTGTVNVNEGYAATWASHDAPIGGMKDSGAGCRHGREGILKYTEPQTIAVQRLLRVAPAPGMSNHAYARIMKGAITLMGRLPRNR</sequence>
<dbReference type="Proteomes" id="UP001226389">
    <property type="component" value="Unassembled WGS sequence"/>
</dbReference>
<dbReference type="InterPro" id="IPR029510">
    <property type="entry name" value="Ald_DH_CS_GLU"/>
</dbReference>
<name>A0ABT9UJB3_9MICC</name>
<keyword evidence="6" id="KW-1185">Reference proteome</keyword>
<organism evidence="5 6">
    <name type="scientific">Pseudarthrobacter defluvii</name>
    <dbReference type="NCBI Taxonomy" id="410837"/>
    <lineage>
        <taxon>Bacteria</taxon>
        <taxon>Bacillati</taxon>
        <taxon>Actinomycetota</taxon>
        <taxon>Actinomycetes</taxon>
        <taxon>Micrococcales</taxon>
        <taxon>Micrococcaceae</taxon>
        <taxon>Pseudarthrobacter</taxon>
    </lineage>
</organism>
<dbReference type="PANTHER" id="PTHR43353:SF5">
    <property type="entry name" value="SUCCINATE-SEMIALDEHYDE DEHYDROGENASE, MITOCHONDRIAL"/>
    <property type="match status" value="1"/>
</dbReference>
<dbReference type="GO" id="GO:0102810">
    <property type="term" value="F:glutarate-semialdehyde dehydrogenase (NADP+) activity"/>
    <property type="evidence" value="ECO:0007669"/>
    <property type="project" value="UniProtKB-EC"/>
</dbReference>
<reference evidence="5 6" key="1">
    <citation type="submission" date="2023-07" db="EMBL/GenBank/DDBJ databases">
        <title>Sorghum-associated microbial communities from plants grown in Nebraska, USA.</title>
        <authorList>
            <person name="Schachtman D."/>
        </authorList>
    </citation>
    <scope>NUCLEOTIDE SEQUENCE [LARGE SCALE GENOMIC DNA]</scope>
    <source>
        <strain evidence="5 6">DS994</strain>
    </source>
</reference>
<keyword evidence="1 3" id="KW-0560">Oxidoreductase</keyword>
<dbReference type="NCBIfam" id="NF006916">
    <property type="entry name" value="PRK09407.1"/>
    <property type="match status" value="1"/>
</dbReference>
<evidence type="ECO:0000313" key="5">
    <source>
        <dbReference type="EMBL" id="MDQ0118514.1"/>
    </source>
</evidence>
<evidence type="ECO:0000256" key="3">
    <source>
        <dbReference type="RuleBase" id="RU003345"/>
    </source>
</evidence>
<dbReference type="PROSITE" id="PS00687">
    <property type="entry name" value="ALDEHYDE_DEHYDR_GLU"/>
    <property type="match status" value="1"/>
</dbReference>
<dbReference type="EC" id="1.2.1.79" evidence="5"/>
<dbReference type="EC" id="1.2.1.16" evidence="5"/>
<dbReference type="PANTHER" id="PTHR43353">
    <property type="entry name" value="SUCCINATE-SEMIALDEHYDE DEHYDROGENASE, MITOCHONDRIAL"/>
    <property type="match status" value="1"/>
</dbReference>
<dbReference type="RefSeq" id="WP_307489559.1">
    <property type="nucleotide sequence ID" value="NZ_JAUSSY010000005.1"/>
</dbReference>
<dbReference type="InterPro" id="IPR016161">
    <property type="entry name" value="Ald_DH/histidinol_DH"/>
</dbReference>
<dbReference type="Gene3D" id="3.40.605.10">
    <property type="entry name" value="Aldehyde Dehydrogenase, Chain A, domain 1"/>
    <property type="match status" value="1"/>
</dbReference>
<dbReference type="Pfam" id="PF00171">
    <property type="entry name" value="Aldedh"/>
    <property type="match status" value="1"/>
</dbReference>
<dbReference type="InterPro" id="IPR050740">
    <property type="entry name" value="Aldehyde_DH_Superfamily"/>
</dbReference>
<dbReference type="InterPro" id="IPR015590">
    <property type="entry name" value="Aldehyde_DH_dom"/>
</dbReference>
<gene>
    <name evidence="5" type="ORF">J2T22_001692</name>
</gene>
<dbReference type="InterPro" id="IPR016162">
    <property type="entry name" value="Ald_DH_N"/>
</dbReference>
<evidence type="ECO:0000256" key="2">
    <source>
        <dbReference type="PROSITE-ProRule" id="PRU10007"/>
    </source>
</evidence>
<accession>A0ABT9UJB3</accession>
<comment type="similarity">
    <text evidence="3">Belongs to the aldehyde dehydrogenase family.</text>
</comment>
<evidence type="ECO:0000256" key="1">
    <source>
        <dbReference type="ARBA" id="ARBA00023002"/>
    </source>
</evidence>
<dbReference type="EC" id="1.2.1.20" evidence="5"/>